<organism evidence="4 5">
    <name type="scientific">Promicromonospora alba</name>
    <dbReference type="NCBI Taxonomy" id="1616110"/>
    <lineage>
        <taxon>Bacteria</taxon>
        <taxon>Bacillati</taxon>
        <taxon>Actinomycetota</taxon>
        <taxon>Actinomycetes</taxon>
        <taxon>Micrococcales</taxon>
        <taxon>Promicromonosporaceae</taxon>
        <taxon>Promicromonospora</taxon>
    </lineage>
</organism>
<evidence type="ECO:0000256" key="2">
    <source>
        <dbReference type="ARBA" id="ARBA00023172"/>
    </source>
</evidence>
<keyword evidence="1" id="KW-0238">DNA-binding</keyword>
<dbReference type="Proteomes" id="UP001596011">
    <property type="component" value="Unassembled WGS sequence"/>
</dbReference>
<evidence type="ECO:0000313" key="4">
    <source>
        <dbReference type="EMBL" id="MFC4631288.1"/>
    </source>
</evidence>
<dbReference type="PANTHER" id="PTHR30349">
    <property type="entry name" value="PHAGE INTEGRASE-RELATED"/>
    <property type="match status" value="1"/>
</dbReference>
<dbReference type="Gene3D" id="1.10.443.10">
    <property type="entry name" value="Intergrase catalytic core"/>
    <property type="match status" value="1"/>
</dbReference>
<dbReference type="InterPro" id="IPR010998">
    <property type="entry name" value="Integrase_recombinase_N"/>
</dbReference>
<dbReference type="SUPFAM" id="SSF56349">
    <property type="entry name" value="DNA breaking-rejoining enzymes"/>
    <property type="match status" value="1"/>
</dbReference>
<comment type="caution">
    <text evidence="4">The sequence shown here is derived from an EMBL/GenBank/DDBJ whole genome shotgun (WGS) entry which is preliminary data.</text>
</comment>
<evidence type="ECO:0000256" key="1">
    <source>
        <dbReference type="ARBA" id="ARBA00023125"/>
    </source>
</evidence>
<dbReference type="InterPro" id="IPR013762">
    <property type="entry name" value="Integrase-like_cat_sf"/>
</dbReference>
<dbReference type="EMBL" id="JBHSFI010000008">
    <property type="protein sequence ID" value="MFC4631288.1"/>
    <property type="molecule type" value="Genomic_DNA"/>
</dbReference>
<protein>
    <submittedName>
        <fullName evidence="4">Tyrosine-type recombinase/integrase</fullName>
    </submittedName>
</protein>
<reference evidence="5" key="1">
    <citation type="journal article" date="2019" name="Int. J. Syst. Evol. Microbiol.">
        <title>The Global Catalogue of Microorganisms (GCM) 10K type strain sequencing project: providing services to taxonomists for standard genome sequencing and annotation.</title>
        <authorList>
            <consortium name="The Broad Institute Genomics Platform"/>
            <consortium name="The Broad Institute Genome Sequencing Center for Infectious Disease"/>
            <person name="Wu L."/>
            <person name="Ma J."/>
        </authorList>
    </citation>
    <scope>NUCLEOTIDE SEQUENCE [LARGE SCALE GENOMIC DNA]</scope>
    <source>
        <strain evidence="5">CCUG 42722</strain>
    </source>
</reference>
<sequence>MSRKPMPVGSHGNVTRTPYYNGVRLVGEGKTWYTPDGDAVPPKKIRWAARVRFRDNDGRTRKVEAWGSSGAEAERRLRDDLTIRKRTSSDTITAETRLEVLANYWLRTKIDPSTLAVNTRQRYRYTTEQYVIPGLGGLLLRECTVSRLEAWVSGEVEKHAANARISLTCLKGMLDVAVREDALTANPARSVTPVPATASEDVRALAVPDVIKLRAALATDEKATAIDLHDLVDVMLATGCRPGEALALRWDEVDLTKHVVYLTGTVVREKGVGLFRQDTTKGKKPRGHLVPEFAVRMLESRAAEATPGELNLVFPSDRNGLREVTTVDRQWRTFRERHPEWTWITPKTFRKSVATAVDRGADIAAAAAQLGHAHSSTTARHYIERPAVGPDQRTILEQFGG</sequence>
<keyword evidence="2" id="KW-0233">DNA recombination</keyword>
<feature type="domain" description="Tyr recombinase" evidence="3">
    <location>
        <begin position="200"/>
        <end position="397"/>
    </location>
</feature>
<dbReference type="Gene3D" id="1.10.150.130">
    <property type="match status" value="1"/>
</dbReference>
<dbReference type="InterPro" id="IPR002104">
    <property type="entry name" value="Integrase_catalytic"/>
</dbReference>
<dbReference type="InterPro" id="IPR050090">
    <property type="entry name" value="Tyrosine_recombinase_XerCD"/>
</dbReference>
<dbReference type="InterPro" id="IPR011010">
    <property type="entry name" value="DNA_brk_join_enz"/>
</dbReference>
<gene>
    <name evidence="4" type="ORF">ACFO6V_23785</name>
</gene>
<accession>A0ABV9HN05</accession>
<evidence type="ECO:0000313" key="5">
    <source>
        <dbReference type="Proteomes" id="UP001596011"/>
    </source>
</evidence>
<dbReference type="RefSeq" id="WP_377140338.1">
    <property type="nucleotide sequence ID" value="NZ_JBHSFI010000008.1"/>
</dbReference>
<proteinExistence type="predicted"/>
<evidence type="ECO:0000259" key="3">
    <source>
        <dbReference type="PROSITE" id="PS51898"/>
    </source>
</evidence>
<dbReference type="Pfam" id="PF00589">
    <property type="entry name" value="Phage_integrase"/>
    <property type="match status" value="1"/>
</dbReference>
<keyword evidence="5" id="KW-1185">Reference proteome</keyword>
<name>A0ABV9HN05_9MICO</name>
<dbReference type="PROSITE" id="PS51898">
    <property type="entry name" value="TYR_RECOMBINASE"/>
    <property type="match status" value="1"/>
</dbReference>